<keyword evidence="2" id="KW-0862">Zinc</keyword>
<dbReference type="OrthoDB" id="196165at2759"/>
<accession>A0A812B4S6</accession>
<comment type="caution">
    <text evidence="4">The sequence shown here is derived from an EMBL/GenBank/DDBJ whole genome shotgun (WGS) entry which is preliminary data.</text>
</comment>
<evidence type="ECO:0000256" key="1">
    <source>
        <dbReference type="ARBA" id="ARBA00022723"/>
    </source>
</evidence>
<gene>
    <name evidence="4" type="ORF">SPHA_10643</name>
</gene>
<evidence type="ECO:0000313" key="4">
    <source>
        <dbReference type="EMBL" id="CAE1169525.1"/>
    </source>
</evidence>
<reference evidence="4" key="1">
    <citation type="submission" date="2021-01" db="EMBL/GenBank/DDBJ databases">
        <authorList>
            <person name="Li R."/>
            <person name="Bekaert M."/>
        </authorList>
    </citation>
    <scope>NUCLEOTIDE SEQUENCE</scope>
    <source>
        <strain evidence="4">Farmed</strain>
    </source>
</reference>
<dbReference type="AlphaFoldDB" id="A0A812B4S6"/>
<keyword evidence="5" id="KW-1185">Reference proteome</keyword>
<dbReference type="CDD" id="cd13274">
    <property type="entry name" value="PH_DGK_type2"/>
    <property type="match status" value="1"/>
</dbReference>
<dbReference type="InterPro" id="IPR045258">
    <property type="entry name" value="ACAP1/2/3-like"/>
</dbReference>
<dbReference type="Pfam" id="PF00169">
    <property type="entry name" value="PH"/>
    <property type="match status" value="1"/>
</dbReference>
<keyword evidence="1" id="KW-0479">Metal-binding</keyword>
<dbReference type="PANTHER" id="PTHR23180">
    <property type="entry name" value="CENTAURIN/ARF"/>
    <property type="match status" value="1"/>
</dbReference>
<dbReference type="EMBL" id="CAHIKZ030000345">
    <property type="protein sequence ID" value="CAE1169525.1"/>
    <property type="molecule type" value="Genomic_DNA"/>
</dbReference>
<name>A0A812B4S6_ACAPH</name>
<dbReference type="InterPro" id="IPR001849">
    <property type="entry name" value="PH_domain"/>
</dbReference>
<dbReference type="Proteomes" id="UP000597762">
    <property type="component" value="Unassembled WGS sequence"/>
</dbReference>
<organism evidence="4 5">
    <name type="scientific">Acanthosepion pharaonis</name>
    <name type="common">Pharaoh cuttlefish</name>
    <name type="synonym">Sepia pharaonis</name>
    <dbReference type="NCBI Taxonomy" id="158019"/>
    <lineage>
        <taxon>Eukaryota</taxon>
        <taxon>Metazoa</taxon>
        <taxon>Spiralia</taxon>
        <taxon>Lophotrochozoa</taxon>
        <taxon>Mollusca</taxon>
        <taxon>Cephalopoda</taxon>
        <taxon>Coleoidea</taxon>
        <taxon>Decapodiformes</taxon>
        <taxon>Sepiida</taxon>
        <taxon>Sepiina</taxon>
        <taxon>Sepiidae</taxon>
        <taxon>Acanthosepion</taxon>
    </lineage>
</organism>
<dbReference type="GO" id="GO:0005096">
    <property type="term" value="F:GTPase activator activity"/>
    <property type="evidence" value="ECO:0007669"/>
    <property type="project" value="InterPro"/>
</dbReference>
<evidence type="ECO:0000313" key="5">
    <source>
        <dbReference type="Proteomes" id="UP000597762"/>
    </source>
</evidence>
<dbReference type="PANTHER" id="PTHR23180:SF160">
    <property type="entry name" value="ADP-RIBOSYLATION FACTOR GTPASE-ACTIVATING PROTEIN EFFECTOR PROTEIN 1"/>
    <property type="match status" value="1"/>
</dbReference>
<feature type="domain" description="PH" evidence="3">
    <location>
        <begin position="33"/>
        <end position="126"/>
    </location>
</feature>
<keyword evidence="4" id="KW-0808">Transferase</keyword>
<dbReference type="SUPFAM" id="SSF50729">
    <property type="entry name" value="PH domain-like"/>
    <property type="match status" value="1"/>
</dbReference>
<dbReference type="Gene3D" id="2.30.29.30">
    <property type="entry name" value="Pleckstrin-homology domain (PH domain)/Phosphotyrosine-binding domain (PTB)"/>
    <property type="match status" value="1"/>
</dbReference>
<dbReference type="InterPro" id="IPR011993">
    <property type="entry name" value="PH-like_dom_sf"/>
</dbReference>
<protein>
    <submittedName>
        <fullName evidence="4">DgkA</fullName>
        <ecNumber evidence="4">2.7.1.107</ecNumber>
    </submittedName>
</protein>
<evidence type="ECO:0000259" key="3">
    <source>
        <dbReference type="PROSITE" id="PS50003"/>
    </source>
</evidence>
<proteinExistence type="predicted"/>
<dbReference type="EC" id="2.7.1.107" evidence="4"/>
<dbReference type="GO" id="GO:0004143">
    <property type="term" value="F:ATP-dependent diacylglycerol kinase activity"/>
    <property type="evidence" value="ECO:0007669"/>
    <property type="project" value="UniProtKB-EC"/>
</dbReference>
<dbReference type="PROSITE" id="PS50003">
    <property type="entry name" value="PH_DOMAIN"/>
    <property type="match status" value="1"/>
</dbReference>
<dbReference type="SMART" id="SM00233">
    <property type="entry name" value="PH"/>
    <property type="match status" value="1"/>
</dbReference>
<dbReference type="GO" id="GO:0046872">
    <property type="term" value="F:metal ion binding"/>
    <property type="evidence" value="ECO:0007669"/>
    <property type="project" value="UniProtKB-KW"/>
</dbReference>
<sequence length="158" mass="18525">MLDDYSSESDVDTEPAKAFHRKISTYKEITTTTCTKEGYLMKHTSTFQGYRRKYFKLKGRKLYYAKDTKFTIFDEIDLTGFSVAECSTKNINHSFQVITPFRNLILCAESRKEMEDWITAIKTASSNEYYDVSFLTFLLWWGEIYLLSVGKIQICFVQ</sequence>
<evidence type="ECO:0000256" key="2">
    <source>
        <dbReference type="ARBA" id="ARBA00022833"/>
    </source>
</evidence>